<organism evidence="2 3">
    <name type="scientific">Gossypium arboreum</name>
    <name type="common">Tree cotton</name>
    <name type="synonym">Gossypium nanking</name>
    <dbReference type="NCBI Taxonomy" id="29729"/>
    <lineage>
        <taxon>Eukaryota</taxon>
        <taxon>Viridiplantae</taxon>
        <taxon>Streptophyta</taxon>
        <taxon>Embryophyta</taxon>
        <taxon>Tracheophyta</taxon>
        <taxon>Spermatophyta</taxon>
        <taxon>Magnoliopsida</taxon>
        <taxon>eudicotyledons</taxon>
        <taxon>Gunneridae</taxon>
        <taxon>Pentapetalae</taxon>
        <taxon>rosids</taxon>
        <taxon>malvids</taxon>
        <taxon>Malvales</taxon>
        <taxon>Malvaceae</taxon>
        <taxon>Malvoideae</taxon>
        <taxon>Gossypium</taxon>
    </lineage>
</organism>
<comment type="caution">
    <text evidence="2">The sequence shown here is derived from an EMBL/GenBank/DDBJ whole genome shotgun (WGS) entry which is preliminary data.</text>
</comment>
<proteinExistence type="predicted"/>
<keyword evidence="1" id="KW-0175">Coiled coil</keyword>
<gene>
    <name evidence="2" type="ORF">PVK06_016557</name>
</gene>
<dbReference type="EMBL" id="JARKNE010000005">
    <property type="protein sequence ID" value="KAK5832754.1"/>
    <property type="molecule type" value="Genomic_DNA"/>
</dbReference>
<evidence type="ECO:0000256" key="1">
    <source>
        <dbReference type="SAM" id="Coils"/>
    </source>
</evidence>
<evidence type="ECO:0000313" key="2">
    <source>
        <dbReference type="EMBL" id="KAK5832754.1"/>
    </source>
</evidence>
<keyword evidence="3" id="KW-1185">Reference proteome</keyword>
<protein>
    <submittedName>
        <fullName evidence="2">Uncharacterized protein</fullName>
    </submittedName>
</protein>
<evidence type="ECO:0000313" key="3">
    <source>
        <dbReference type="Proteomes" id="UP001358586"/>
    </source>
</evidence>
<feature type="coiled-coil region" evidence="1">
    <location>
        <begin position="20"/>
        <end position="47"/>
    </location>
</feature>
<sequence length="161" mass="18631">MSKEVGENELIETCGRARKASRSRDMLSSLKNRVVNLEESVGDMKETLKEVLTRMEELMECSKEFVLDTLRSTSNKLTVRDESLEALVTVMKEKIVELKGELIIYKVALGSRILASRSKYTDKKCGRTPIRTWEKFQRELKKQFYQQHAEKEAPASLRRLT</sequence>
<dbReference type="Proteomes" id="UP001358586">
    <property type="component" value="Chromosome 5"/>
</dbReference>
<name>A0ABR0Q0T5_GOSAR</name>
<reference evidence="2 3" key="1">
    <citation type="submission" date="2023-03" db="EMBL/GenBank/DDBJ databases">
        <title>WGS of Gossypium arboreum.</title>
        <authorList>
            <person name="Yu D."/>
        </authorList>
    </citation>
    <scope>NUCLEOTIDE SEQUENCE [LARGE SCALE GENOMIC DNA]</scope>
    <source>
        <tissue evidence="2">Leaf</tissue>
    </source>
</reference>
<accession>A0ABR0Q0T5</accession>